<dbReference type="GO" id="GO:0046872">
    <property type="term" value="F:metal ion binding"/>
    <property type="evidence" value="ECO:0007669"/>
    <property type="project" value="UniProtKB-KW"/>
</dbReference>
<proteinExistence type="predicted"/>
<dbReference type="RefSeq" id="WP_002166692.1">
    <property type="nucleotide sequence ID" value="NZ_JH792312.1"/>
</dbReference>
<organism evidence="2 3">
    <name type="scientific">Bacillus cereus VD048</name>
    <dbReference type="NCBI Taxonomy" id="1053226"/>
    <lineage>
        <taxon>Bacteria</taxon>
        <taxon>Bacillati</taxon>
        <taxon>Bacillota</taxon>
        <taxon>Bacilli</taxon>
        <taxon>Bacillales</taxon>
        <taxon>Bacillaceae</taxon>
        <taxon>Bacillus</taxon>
        <taxon>Bacillus cereus group</taxon>
    </lineage>
</organism>
<dbReference type="PRINTS" id="PR01955">
    <property type="entry name" value="LANCFRANKIA"/>
</dbReference>
<dbReference type="PATRIC" id="fig|1053226.3.peg.5063"/>
<keyword evidence="1" id="KW-0862">Zinc</keyword>
<dbReference type="Gene3D" id="1.50.10.20">
    <property type="match status" value="1"/>
</dbReference>
<dbReference type="CDD" id="cd04793">
    <property type="entry name" value="LanC"/>
    <property type="match status" value="1"/>
</dbReference>
<feature type="binding site" evidence="1">
    <location>
        <position position="346"/>
    </location>
    <ligand>
        <name>Zn(2+)</name>
        <dbReference type="ChEBI" id="CHEBI:29105"/>
    </ligand>
</feature>
<dbReference type="SUPFAM" id="SSF158745">
    <property type="entry name" value="LanC-like"/>
    <property type="match status" value="1"/>
</dbReference>
<sequence>MTVTKNFNYIIQEVTSNLIINFKTPEELMKFMMEDKNNEHIDSDYTLASGLSGLLLLISQLQKEEIVWNEYGYECMKLLNKYISDGKINNLSLWGGLTGIAASAYLLSNKGEYYSNFINQLNEIILDNLSFYLGGSLNNLTSSRTTSLDFETIYGLAGITRYLLFFKENPKVNEMIRNILNYFIQLNNKVDYREQKVPGYFISEGNQLNNDSINYPGGHLDLGLSHGMCGPLSVMALSLEHGIEQPGQISAINDMVEQLLKWMQNDQEGVWWPTKINFNEFINEDFIQKQDLIYGWCYGTPGVARVLWICGRSLNNKEYQEIALSAYKAICKKDFENLKIQTPTFCHGISGILHLTHLMYIESFDKELLSFKNNLTEKILQYYDAENPLGFYDITYSGKKDLSIGALDGVSGILTVLNSINSNEIPEWSFLYLTN</sequence>
<dbReference type="Proteomes" id="UP000006960">
    <property type="component" value="Unassembled WGS sequence"/>
</dbReference>
<accession>J8H1T5</accession>
<name>J8H1T5_BACCE</name>
<comment type="caution">
    <text evidence="2">The sequence shown here is derived from an EMBL/GenBank/DDBJ whole genome shotgun (WGS) entry which is preliminary data.</text>
</comment>
<dbReference type="InterPro" id="IPR007822">
    <property type="entry name" value="LANC-like"/>
</dbReference>
<evidence type="ECO:0000313" key="3">
    <source>
        <dbReference type="Proteomes" id="UP000006960"/>
    </source>
</evidence>
<evidence type="ECO:0000256" key="1">
    <source>
        <dbReference type="PIRSR" id="PIRSR607822-1"/>
    </source>
</evidence>
<reference evidence="2 3" key="1">
    <citation type="submission" date="2012-04" db="EMBL/GenBank/DDBJ databases">
        <title>The Genome Sequence of Bacillus cereus VD048.</title>
        <authorList>
            <consortium name="The Broad Institute Genome Sequencing Platform"/>
            <consortium name="The Broad Institute Genome Sequencing Center for Infectious Disease"/>
            <person name="Feldgarden M."/>
            <person name="Van der Auwera G.A."/>
            <person name="Mahillon J."/>
            <person name="Duprez V."/>
            <person name="Timmery S."/>
            <person name="Mattelet C."/>
            <person name="Dierick K."/>
            <person name="Sun M."/>
            <person name="Yu Z."/>
            <person name="Zhu L."/>
            <person name="Hu X."/>
            <person name="Shank E.B."/>
            <person name="Swiecicka I."/>
            <person name="Hansen B.M."/>
            <person name="Andrup L."/>
            <person name="Young S.K."/>
            <person name="Zeng Q."/>
            <person name="Gargeya S."/>
            <person name="Fitzgerald M."/>
            <person name="Haas B."/>
            <person name="Abouelleil A."/>
            <person name="Alvarado L."/>
            <person name="Arachchi H.M."/>
            <person name="Berlin A."/>
            <person name="Chapman S.B."/>
            <person name="Goldberg J."/>
            <person name="Griggs A."/>
            <person name="Gujja S."/>
            <person name="Hansen M."/>
            <person name="Howarth C."/>
            <person name="Imamovic A."/>
            <person name="Larimer J."/>
            <person name="McCowen C."/>
            <person name="Montmayeur A."/>
            <person name="Murphy C."/>
            <person name="Neiman D."/>
            <person name="Pearson M."/>
            <person name="Priest M."/>
            <person name="Roberts A."/>
            <person name="Saif S."/>
            <person name="Shea T."/>
            <person name="Sisk P."/>
            <person name="Sykes S."/>
            <person name="Wortman J."/>
            <person name="Nusbaum C."/>
            <person name="Birren B."/>
        </authorList>
    </citation>
    <scope>NUCLEOTIDE SEQUENCE [LARGE SCALE GENOMIC DNA]</scope>
    <source>
        <strain evidence="2 3">VD048</strain>
    </source>
</reference>
<dbReference type="SMART" id="SM01260">
    <property type="entry name" value="LANC_like"/>
    <property type="match status" value="1"/>
</dbReference>
<feature type="binding site" evidence="1">
    <location>
        <position position="347"/>
    </location>
    <ligand>
        <name>Zn(2+)</name>
        <dbReference type="ChEBI" id="CHEBI:29105"/>
    </ligand>
</feature>
<dbReference type="PRINTS" id="PR01950">
    <property type="entry name" value="LANCSUPER"/>
</dbReference>
<dbReference type="AlphaFoldDB" id="J8H1T5"/>
<gene>
    <name evidence="2" type="ORF">IIG_04962</name>
</gene>
<feature type="binding site" evidence="1">
    <location>
        <position position="297"/>
    </location>
    <ligand>
        <name>Zn(2+)</name>
        <dbReference type="ChEBI" id="CHEBI:29105"/>
    </ligand>
</feature>
<protein>
    <recommendedName>
        <fullName evidence="4">Lanthionine synthetase C-like protein</fullName>
    </recommendedName>
</protein>
<dbReference type="GO" id="GO:0031179">
    <property type="term" value="P:peptide modification"/>
    <property type="evidence" value="ECO:0007669"/>
    <property type="project" value="InterPro"/>
</dbReference>
<evidence type="ECO:0008006" key="4">
    <source>
        <dbReference type="Google" id="ProtNLM"/>
    </source>
</evidence>
<dbReference type="InterPro" id="IPR033889">
    <property type="entry name" value="LanC"/>
</dbReference>
<keyword evidence="1" id="KW-0479">Metal-binding</keyword>
<dbReference type="HOGENOM" id="CLU_049438_0_1_9"/>
<dbReference type="EMBL" id="AHEU01000041">
    <property type="protein sequence ID" value="EJR27137.1"/>
    <property type="molecule type" value="Genomic_DNA"/>
</dbReference>
<evidence type="ECO:0000313" key="2">
    <source>
        <dbReference type="EMBL" id="EJR27137.1"/>
    </source>
</evidence>
<dbReference type="Pfam" id="PF05147">
    <property type="entry name" value="LANC_like"/>
    <property type="match status" value="1"/>
</dbReference>